<dbReference type="GO" id="GO:0046872">
    <property type="term" value="F:metal ion binding"/>
    <property type="evidence" value="ECO:0007669"/>
    <property type="project" value="UniProtKB-KW"/>
</dbReference>
<dbReference type="Pfam" id="PF07883">
    <property type="entry name" value="Cupin_2"/>
    <property type="match status" value="1"/>
</dbReference>
<dbReference type="PANTHER" id="PTHR35848">
    <property type="entry name" value="OXALATE-BINDING PROTEIN"/>
    <property type="match status" value="1"/>
</dbReference>
<evidence type="ECO:0000313" key="4">
    <source>
        <dbReference type="Proteomes" id="UP000023152"/>
    </source>
</evidence>
<keyword evidence="1" id="KW-0479">Metal-binding</keyword>
<proteinExistence type="predicted"/>
<name>X6NN16_RETFI</name>
<organism evidence="3 4">
    <name type="scientific">Reticulomyxa filosa</name>
    <dbReference type="NCBI Taxonomy" id="46433"/>
    <lineage>
        <taxon>Eukaryota</taxon>
        <taxon>Sar</taxon>
        <taxon>Rhizaria</taxon>
        <taxon>Retaria</taxon>
        <taxon>Foraminifera</taxon>
        <taxon>Monothalamids</taxon>
        <taxon>Reticulomyxidae</taxon>
        <taxon>Reticulomyxa</taxon>
    </lineage>
</organism>
<reference evidence="3 4" key="1">
    <citation type="journal article" date="2013" name="Curr. Biol.">
        <title>The Genome of the Foraminiferan Reticulomyxa filosa.</title>
        <authorList>
            <person name="Glockner G."/>
            <person name="Hulsmann N."/>
            <person name="Schleicher M."/>
            <person name="Noegel A.A."/>
            <person name="Eichinger L."/>
            <person name="Gallinger C."/>
            <person name="Pawlowski J."/>
            <person name="Sierra R."/>
            <person name="Euteneuer U."/>
            <person name="Pillet L."/>
            <person name="Moustafa A."/>
            <person name="Platzer M."/>
            <person name="Groth M."/>
            <person name="Szafranski K."/>
            <person name="Schliwa M."/>
        </authorList>
    </citation>
    <scope>NUCLEOTIDE SEQUENCE [LARGE SCALE GENOMIC DNA]</scope>
</reference>
<dbReference type="InterPro" id="IPR014710">
    <property type="entry name" value="RmlC-like_jellyroll"/>
</dbReference>
<dbReference type="SUPFAM" id="SSF51182">
    <property type="entry name" value="RmlC-like cupins"/>
    <property type="match status" value="1"/>
</dbReference>
<dbReference type="InterPro" id="IPR011051">
    <property type="entry name" value="RmlC_Cupin_sf"/>
</dbReference>
<dbReference type="OrthoDB" id="5594057at2759"/>
<comment type="caution">
    <text evidence="3">The sequence shown here is derived from an EMBL/GenBank/DDBJ whole genome shotgun (WGS) entry which is preliminary data.</text>
</comment>
<sequence>MIRRKDGGKPFVSPENGEIVDELFGEVGKGTKQHSLALITIPHNKSSKLHYHPVAEESYYIMSGEGEIHYWHVNDLSQTHKVVDILKPGDAVAIPVMYWHQIFNKKKTDLQFLAVCVPSWHPQCSIFHEDLSKSKYLLFLNNFINKTEKSFFNKFNMEISQNKSFL</sequence>
<accession>X6NN16</accession>
<evidence type="ECO:0000313" key="3">
    <source>
        <dbReference type="EMBL" id="ETO26787.1"/>
    </source>
</evidence>
<dbReference type="Gene3D" id="2.60.120.10">
    <property type="entry name" value="Jelly Rolls"/>
    <property type="match status" value="1"/>
</dbReference>
<evidence type="ECO:0000259" key="2">
    <source>
        <dbReference type="Pfam" id="PF07883"/>
    </source>
</evidence>
<protein>
    <submittedName>
        <fullName evidence="3">Cupin family protein</fullName>
    </submittedName>
</protein>
<dbReference type="AlphaFoldDB" id="X6NN16"/>
<dbReference type="PANTHER" id="PTHR35848:SF6">
    <property type="entry name" value="CUPIN TYPE-2 DOMAIN-CONTAINING PROTEIN"/>
    <property type="match status" value="1"/>
</dbReference>
<dbReference type="EMBL" id="ASPP01007636">
    <property type="protein sequence ID" value="ETO26787.1"/>
    <property type="molecule type" value="Genomic_DNA"/>
</dbReference>
<dbReference type="Proteomes" id="UP000023152">
    <property type="component" value="Unassembled WGS sequence"/>
</dbReference>
<dbReference type="InterPro" id="IPR051610">
    <property type="entry name" value="GPI/OXD"/>
</dbReference>
<gene>
    <name evidence="3" type="ORF">RFI_10348</name>
</gene>
<keyword evidence="4" id="KW-1185">Reference proteome</keyword>
<evidence type="ECO:0000256" key="1">
    <source>
        <dbReference type="ARBA" id="ARBA00022723"/>
    </source>
</evidence>
<feature type="domain" description="Cupin type-2" evidence="2">
    <location>
        <begin position="38"/>
        <end position="116"/>
    </location>
</feature>
<dbReference type="InterPro" id="IPR013096">
    <property type="entry name" value="Cupin_2"/>
</dbReference>